<reference evidence="2" key="1">
    <citation type="journal article" date="2022" name="Nat. Commun.">
        <title>Chromosome evolution and the genetic basis of agronomically important traits in greater yam.</title>
        <authorList>
            <person name="Bredeson J.V."/>
            <person name="Lyons J.B."/>
            <person name="Oniyinde I.O."/>
            <person name="Okereke N.R."/>
            <person name="Kolade O."/>
            <person name="Nnabue I."/>
            <person name="Nwadili C.O."/>
            <person name="Hribova E."/>
            <person name="Parker M."/>
            <person name="Nwogha J."/>
            <person name="Shu S."/>
            <person name="Carlson J."/>
            <person name="Kariba R."/>
            <person name="Muthemba S."/>
            <person name="Knop K."/>
            <person name="Barton G.J."/>
            <person name="Sherwood A.V."/>
            <person name="Lopez-Montes A."/>
            <person name="Asiedu R."/>
            <person name="Jamnadass R."/>
            <person name="Muchugi A."/>
            <person name="Goodstein D."/>
            <person name="Egesi C.N."/>
            <person name="Featherston J."/>
            <person name="Asfaw A."/>
            <person name="Simpson G.G."/>
            <person name="Dolezel J."/>
            <person name="Hendre P.S."/>
            <person name="Van Deynze A."/>
            <person name="Kumar P.L."/>
            <person name="Obidiegwu J.E."/>
            <person name="Bhattacharjee R."/>
            <person name="Rokhsar D.S."/>
        </authorList>
    </citation>
    <scope>NUCLEOTIDE SEQUENCE [LARGE SCALE GENOMIC DNA]</scope>
    <source>
        <strain evidence="2">cv. TDa95/00328</strain>
    </source>
</reference>
<dbReference type="Proteomes" id="UP000827976">
    <property type="component" value="Chromosome 10"/>
</dbReference>
<evidence type="ECO:0000313" key="1">
    <source>
        <dbReference type="EMBL" id="KAH7670262.1"/>
    </source>
</evidence>
<keyword evidence="2" id="KW-1185">Reference proteome</keyword>
<comment type="caution">
    <text evidence="1">The sequence shown here is derived from an EMBL/GenBank/DDBJ whole genome shotgun (WGS) entry which is preliminary data.</text>
</comment>
<dbReference type="EMBL" id="CM037020">
    <property type="protein sequence ID" value="KAH7670262.1"/>
    <property type="molecule type" value="Genomic_DNA"/>
</dbReference>
<accession>A0ACB7V933</accession>
<gene>
    <name evidence="1" type="ORF">IHE45_10G014100</name>
</gene>
<organism evidence="1 2">
    <name type="scientific">Dioscorea alata</name>
    <name type="common">Purple yam</name>
    <dbReference type="NCBI Taxonomy" id="55571"/>
    <lineage>
        <taxon>Eukaryota</taxon>
        <taxon>Viridiplantae</taxon>
        <taxon>Streptophyta</taxon>
        <taxon>Embryophyta</taxon>
        <taxon>Tracheophyta</taxon>
        <taxon>Spermatophyta</taxon>
        <taxon>Magnoliopsida</taxon>
        <taxon>Liliopsida</taxon>
        <taxon>Dioscoreales</taxon>
        <taxon>Dioscoreaceae</taxon>
        <taxon>Dioscorea</taxon>
    </lineage>
</organism>
<sequence length="407" mass="46549">MPKLKLKCMKMVVSEANTNNAPNKATGCDVGVDARMSNTCNSNPSVPLTSNRSAPTLDAAPHCSVPSSSADSNHNEQEENQNDGTRLKNVPAVNDAENLNAEKRGRTTLKELWSLPPEERIVVSANHLGQPIGSEAQLLAGFLGMLARTGQQIGLHYESWYKVPKTLKDELFKFIELLFSLEISKEYVLKSLGKKWRDYKHDLKKRHFKREDGLQANKDKHPNATIRWQWEQLVDFWYSSKGEDSERLGVASRKQQKYTHTSGSKSFARKEKEMDKANGKLAECETVDEDMQMVETGILTELIGKERCGRVRGVGLGPTPRSYYGGTTSRNYTASRTQSSDFAERFHQMEQQMQQMQEERDQERVQHEQEREQERARYNALLGNLPRDTFCGYIQREYPHNRKEFIK</sequence>
<name>A0ACB7V933_DIOAL</name>
<evidence type="ECO:0000313" key="2">
    <source>
        <dbReference type="Proteomes" id="UP000827976"/>
    </source>
</evidence>
<protein>
    <submittedName>
        <fullName evidence="1">Transposase Ptta/En/Spm plant protein</fullName>
    </submittedName>
</protein>
<proteinExistence type="predicted"/>